<sequence>MLFRDVRPGSQKARIWEICDELTKKHGSIPSSREVVDIYVAEGGNPHTGATQHSLWKKAYFAQADEQATDDQAAEQGLRSLGFRPITISPEGHVVIPKDVLRTMMLDSDGRATLSVVDGELRIISPLAALQAMQNRLKGLNTGGGLVSDELIAERRAEAASE</sequence>
<reference evidence="1" key="1">
    <citation type="submission" date="2020-03" db="EMBL/GenBank/DDBJ databases">
        <title>Ferranicluibacter endophyticum gen. nov., sp. nov., a new genus isolated from Rubus ulmifolius Schott. stem.</title>
        <authorList>
            <person name="Roca-Couso R."/>
            <person name="Flores-Felix J.D."/>
            <person name="Igual J.M."/>
            <person name="Rivas R."/>
        </authorList>
    </citation>
    <scope>NUCLEOTIDE SEQUENCE</scope>
    <source>
        <strain evidence="1">CRRU44</strain>
    </source>
</reference>
<dbReference type="AlphaFoldDB" id="A0AA43ZKQ8"/>
<dbReference type="RefSeq" id="WP_167130869.1">
    <property type="nucleotide sequence ID" value="NZ_JAANCM010000017.1"/>
</dbReference>
<proteinExistence type="predicted"/>
<accession>A0AA43ZKQ8</accession>
<evidence type="ECO:0000313" key="1">
    <source>
        <dbReference type="EMBL" id="NHT78637.1"/>
    </source>
</evidence>
<evidence type="ECO:0000313" key="2">
    <source>
        <dbReference type="Proteomes" id="UP001155840"/>
    </source>
</evidence>
<gene>
    <name evidence="1" type="ORF">G8E10_23335</name>
</gene>
<dbReference type="Proteomes" id="UP001155840">
    <property type="component" value="Unassembled WGS sequence"/>
</dbReference>
<evidence type="ECO:0008006" key="3">
    <source>
        <dbReference type="Google" id="ProtNLM"/>
    </source>
</evidence>
<protein>
    <recommendedName>
        <fullName evidence="3">AbrB/MazE/SpoVT family DNA-binding domain-containing protein</fullName>
    </recommendedName>
</protein>
<comment type="caution">
    <text evidence="1">The sequence shown here is derived from an EMBL/GenBank/DDBJ whole genome shotgun (WGS) entry which is preliminary data.</text>
</comment>
<organism evidence="1 2">
    <name type="scientific">Ferranicluibacter rubi</name>
    <dbReference type="NCBI Taxonomy" id="2715133"/>
    <lineage>
        <taxon>Bacteria</taxon>
        <taxon>Pseudomonadati</taxon>
        <taxon>Pseudomonadota</taxon>
        <taxon>Alphaproteobacteria</taxon>
        <taxon>Hyphomicrobiales</taxon>
        <taxon>Rhizobiaceae</taxon>
        <taxon>Ferranicluibacter</taxon>
    </lineage>
</organism>
<dbReference type="EMBL" id="JAANCM010000017">
    <property type="protein sequence ID" value="NHT78637.1"/>
    <property type="molecule type" value="Genomic_DNA"/>
</dbReference>
<keyword evidence="2" id="KW-1185">Reference proteome</keyword>
<name>A0AA43ZKQ8_9HYPH</name>